<keyword evidence="3" id="KW-1185">Reference proteome</keyword>
<feature type="region of interest" description="Disordered" evidence="1">
    <location>
        <begin position="1"/>
        <end position="24"/>
    </location>
</feature>
<name>A0ABS9DCR2_9ACTN</name>
<proteinExistence type="predicted"/>
<dbReference type="EMBL" id="JAKGCU010000001">
    <property type="protein sequence ID" value="MCF3936995.1"/>
    <property type="molecule type" value="Genomic_DNA"/>
</dbReference>
<reference evidence="2" key="1">
    <citation type="submission" date="2022-01" db="EMBL/GenBank/DDBJ databases">
        <title>Gordonia xiamenensis sp. nov., isolated from surface seawater in Xiamen.</title>
        <authorList>
            <person name="He Y.F."/>
        </authorList>
    </citation>
    <scope>NUCLEOTIDE SEQUENCE</scope>
    <source>
        <strain evidence="2">GW1C4-4</strain>
    </source>
</reference>
<comment type="caution">
    <text evidence="2">The sequence shown here is derived from an EMBL/GenBank/DDBJ whole genome shotgun (WGS) entry which is preliminary data.</text>
</comment>
<dbReference type="Proteomes" id="UP001108089">
    <property type="component" value="Unassembled WGS sequence"/>
</dbReference>
<protein>
    <submittedName>
        <fullName evidence="2">Uncharacterized protein</fullName>
    </submittedName>
</protein>
<organism evidence="2 3">
    <name type="scientific">Gordonia tangerina</name>
    <dbReference type="NCBI Taxonomy" id="2911060"/>
    <lineage>
        <taxon>Bacteria</taxon>
        <taxon>Bacillati</taxon>
        <taxon>Actinomycetota</taxon>
        <taxon>Actinomycetes</taxon>
        <taxon>Mycobacteriales</taxon>
        <taxon>Gordoniaceae</taxon>
        <taxon>Gordonia</taxon>
    </lineage>
</organism>
<gene>
    <name evidence="2" type="ORF">L1892_01180</name>
</gene>
<evidence type="ECO:0000313" key="3">
    <source>
        <dbReference type="Proteomes" id="UP001108089"/>
    </source>
</evidence>
<accession>A0ABS9DCR2</accession>
<sequence>MMRSPRHATTRSARTAPREPHRAGRWRSRALRACVIAAGGVIVFATAAVAADAAPQNRTVIQGPLYSVADGPLCGGVMSLLAAPSTTRAKATSIQLTGGFFGISGTTAPCLVGVTIQWRNRTTGEAGAEHGWVAGTMIPSTITRLMHAAPVTGSGVVELNLQPHRPYLPLPPVRVQVP</sequence>
<evidence type="ECO:0000256" key="1">
    <source>
        <dbReference type="SAM" id="MobiDB-lite"/>
    </source>
</evidence>
<evidence type="ECO:0000313" key="2">
    <source>
        <dbReference type="EMBL" id="MCF3936995.1"/>
    </source>
</evidence>